<accession>A0A7S3A1J9</accession>
<name>A0A7S3A1J9_9RHOD</name>
<dbReference type="EMBL" id="HBHW01034808">
    <property type="protein sequence ID" value="CAE0058712.1"/>
    <property type="molecule type" value="Transcribed_RNA"/>
</dbReference>
<reference evidence="1" key="1">
    <citation type="submission" date="2021-01" db="EMBL/GenBank/DDBJ databases">
        <authorList>
            <person name="Corre E."/>
            <person name="Pelletier E."/>
            <person name="Niang G."/>
            <person name="Scheremetjew M."/>
            <person name="Finn R."/>
            <person name="Kale V."/>
            <person name="Holt S."/>
            <person name="Cochrane G."/>
            <person name="Meng A."/>
            <person name="Brown T."/>
            <person name="Cohen L."/>
        </authorList>
    </citation>
    <scope>NUCLEOTIDE SEQUENCE</scope>
    <source>
        <strain evidence="1">CCMP 769</strain>
    </source>
</reference>
<dbReference type="AlphaFoldDB" id="A0A7S3A1J9"/>
<gene>
    <name evidence="1" type="ORF">RMAR00112_LOCUS26777</name>
</gene>
<dbReference type="SUPFAM" id="SSF69304">
    <property type="entry name" value="Tricorn protease N-terminal domain"/>
    <property type="match status" value="1"/>
</dbReference>
<evidence type="ECO:0008006" key="2">
    <source>
        <dbReference type="Google" id="ProtNLM"/>
    </source>
</evidence>
<protein>
    <recommendedName>
        <fullName evidence="2">F-box domain-containing protein</fullName>
    </recommendedName>
</protein>
<evidence type="ECO:0000313" key="1">
    <source>
        <dbReference type="EMBL" id="CAE0058712.1"/>
    </source>
</evidence>
<proteinExistence type="predicted"/>
<sequence length="463" mass="53223">MKENSAEVPPLPRHILAKIAGQLDTKDRSMLAHSSQEMYEMLHKTNDYSVVSQKEPVVLLTKHVDPVSFSCVSGDGRVGALVNWRYEDGAVEIDRYRIPRLTRTRTTIRTCRKYKESACVGELSRSGEFLAFGGGNDLKPKREAGKRIFHQYQYDFILCRFSGGVAEKVAEHQLAGQVNDIKFSFSEEFVAVKFDDRRILVLNTLGQMVWRKWFDAVYDRIPLQLSVSFTPSNDLLIVENYPDLNEFLRSGPMRLWSCPPPFFMDKAPREMTTPPENLHRAGRQAFVDGNTLIYVHRKSSCLEAYEIRSIEDLEDEYNLSFHSSYDNEEFFQISKIVAPKYFKFSEEPSGQWVKLEYNSAKDDPDEHGRLFVENGIARDIRARARTSTPGTDEEVEPTTASIALVWRPQHEISCGFSQYGAWCTNLLDLPQVGRYVYFMNLMPFSCMIEVWQPVLPKQEDEIG</sequence>
<organism evidence="1">
    <name type="scientific">Rhodosorus marinus</name>
    <dbReference type="NCBI Taxonomy" id="101924"/>
    <lineage>
        <taxon>Eukaryota</taxon>
        <taxon>Rhodophyta</taxon>
        <taxon>Stylonematophyceae</taxon>
        <taxon>Stylonematales</taxon>
        <taxon>Stylonemataceae</taxon>
        <taxon>Rhodosorus</taxon>
    </lineage>
</organism>